<dbReference type="SUPFAM" id="SSF53933">
    <property type="entry name" value="Microbial ribonucleases"/>
    <property type="match status" value="1"/>
</dbReference>
<sequence>MLFSTVLLAFAALGAPSAFASPVSLEGRNITGIDQVLKRQSADRICGDENPYSASFQAQTFEYASQSYSATGLTARGSVGDRVYPHEFENRKNEVTLPDCPGVPGPYQEFPIRQGGLLFADGVDQGSDRIIYKITATNPANGLPDNFVYCGVITHLGARRNKFVTCPNV</sequence>
<keyword evidence="5" id="KW-0378">Hydrolase</keyword>
<evidence type="ECO:0000256" key="9">
    <source>
        <dbReference type="SAM" id="SignalP"/>
    </source>
</evidence>
<dbReference type="InterPro" id="IPR016191">
    <property type="entry name" value="Ribonuclease/ribotoxin"/>
</dbReference>
<evidence type="ECO:0000256" key="3">
    <source>
        <dbReference type="ARBA" id="ARBA00022722"/>
    </source>
</evidence>
<keyword evidence="3" id="KW-0540">Nuclease</keyword>
<feature type="signal peptide" evidence="9">
    <location>
        <begin position="1"/>
        <end position="20"/>
    </location>
</feature>
<keyword evidence="9" id="KW-0732">Signal</keyword>
<dbReference type="InterPro" id="IPR000026">
    <property type="entry name" value="N1-like"/>
</dbReference>
<evidence type="ECO:0000256" key="6">
    <source>
        <dbReference type="ARBA" id="ARBA00023157"/>
    </source>
</evidence>
<evidence type="ECO:0000256" key="8">
    <source>
        <dbReference type="ARBA" id="ARBA00034015"/>
    </source>
</evidence>
<dbReference type="RefSeq" id="XP_028484962.1">
    <property type="nucleotide sequence ID" value="XM_028630784.1"/>
</dbReference>
<evidence type="ECO:0000256" key="4">
    <source>
        <dbReference type="ARBA" id="ARBA00022759"/>
    </source>
</evidence>
<comment type="caution">
    <text evidence="10">The sequence shown here is derived from an EMBL/GenBank/DDBJ whole genome shotgun (WGS) entry which is preliminary data.</text>
</comment>
<dbReference type="GeneID" id="39600061"/>
<dbReference type="AlphaFoldDB" id="A0A443HU26"/>
<dbReference type="EMBL" id="RCNU01000006">
    <property type="protein sequence ID" value="RWQ95317.1"/>
    <property type="molecule type" value="Genomic_DNA"/>
</dbReference>
<dbReference type="PANTHER" id="PTHR42104:SF1">
    <property type="entry name" value="EXTRACELLULAR GUANYL-SPECIFIC RIBONUCLEASE RNTA (AFU_ORTHOLOGUE AFUA_4G03230)"/>
    <property type="match status" value="1"/>
</dbReference>
<keyword evidence="4" id="KW-0255">Endonuclease</keyword>
<reference evidence="10 11" key="1">
    <citation type="journal article" date="2018" name="Front. Microbiol.">
        <title>Genomic and genetic insights into a cosmopolitan fungus, Paecilomyces variotii (Eurotiales).</title>
        <authorList>
            <person name="Urquhart A.S."/>
            <person name="Mondo S.J."/>
            <person name="Makela M.R."/>
            <person name="Hane J.K."/>
            <person name="Wiebenga A."/>
            <person name="He G."/>
            <person name="Mihaltcheva S."/>
            <person name="Pangilinan J."/>
            <person name="Lipzen A."/>
            <person name="Barry K."/>
            <person name="de Vries R.P."/>
            <person name="Grigoriev I.V."/>
            <person name="Idnurm A."/>
        </authorList>
    </citation>
    <scope>NUCLEOTIDE SEQUENCE [LARGE SCALE GENOMIC DNA]</scope>
    <source>
        <strain evidence="10 11">CBS 101075</strain>
    </source>
</reference>
<dbReference type="STRING" id="264951.A0A443HU26"/>
<evidence type="ECO:0000256" key="7">
    <source>
        <dbReference type="ARBA" id="ARBA00023239"/>
    </source>
</evidence>
<name>A0A443HU26_BYSSP</name>
<dbReference type="Gene3D" id="3.10.450.30">
    <property type="entry name" value="Microbial ribonucleases"/>
    <property type="match status" value="1"/>
</dbReference>
<evidence type="ECO:0000256" key="2">
    <source>
        <dbReference type="ARBA" id="ARBA00012549"/>
    </source>
</evidence>
<evidence type="ECO:0000256" key="1">
    <source>
        <dbReference type="ARBA" id="ARBA00009006"/>
    </source>
</evidence>
<dbReference type="PANTHER" id="PTHR42104">
    <property type="entry name" value="EXTRACELLULAR GUANYL-SPECIFIC RIBONUCLEASE RNTA (AFU_ORTHOLOGUE AFUA_4G03230)"/>
    <property type="match status" value="1"/>
</dbReference>
<keyword evidence="11" id="KW-1185">Reference proteome</keyword>
<gene>
    <name evidence="10" type="ORF">C8Q69DRAFT_469740</name>
</gene>
<accession>A0A443HU26</accession>
<dbReference type="Pfam" id="PF00545">
    <property type="entry name" value="Ribonuclease"/>
    <property type="match status" value="1"/>
</dbReference>
<dbReference type="VEuPathDB" id="FungiDB:C8Q69DRAFT_469740"/>
<evidence type="ECO:0000256" key="5">
    <source>
        <dbReference type="ARBA" id="ARBA00022801"/>
    </source>
</evidence>
<organism evidence="10 11">
    <name type="scientific">Byssochlamys spectabilis</name>
    <name type="common">Paecilomyces variotii</name>
    <dbReference type="NCBI Taxonomy" id="264951"/>
    <lineage>
        <taxon>Eukaryota</taxon>
        <taxon>Fungi</taxon>
        <taxon>Dikarya</taxon>
        <taxon>Ascomycota</taxon>
        <taxon>Pezizomycotina</taxon>
        <taxon>Eurotiomycetes</taxon>
        <taxon>Eurotiomycetidae</taxon>
        <taxon>Eurotiales</taxon>
        <taxon>Thermoascaceae</taxon>
        <taxon>Paecilomyces</taxon>
    </lineage>
</organism>
<evidence type="ECO:0000313" key="11">
    <source>
        <dbReference type="Proteomes" id="UP000283841"/>
    </source>
</evidence>
<keyword evidence="6" id="KW-1015">Disulfide bond</keyword>
<dbReference type="GO" id="GO:0016787">
    <property type="term" value="F:hydrolase activity"/>
    <property type="evidence" value="ECO:0007669"/>
    <property type="project" value="UniProtKB-KW"/>
</dbReference>
<dbReference type="OrthoDB" id="4316765at2759"/>
<comment type="catalytic activity">
    <reaction evidence="8">
        <text>[RNA] containing guanosine + H2O = an [RNA fragment]-3'-guanosine-3'-phosphate + a 5'-hydroxy-ribonucleotide-3'-[RNA fragment].</text>
        <dbReference type="EC" id="4.6.1.24"/>
    </reaction>
</comment>
<feature type="chain" id="PRO_5019113435" description="ribonuclease T1" evidence="9">
    <location>
        <begin position="21"/>
        <end position="169"/>
    </location>
</feature>
<keyword evidence="7" id="KW-0456">Lyase</keyword>
<comment type="similarity">
    <text evidence="1">Belongs to the ribonuclease N1/T1 family.</text>
</comment>
<dbReference type="GO" id="GO:0003723">
    <property type="term" value="F:RNA binding"/>
    <property type="evidence" value="ECO:0007669"/>
    <property type="project" value="InterPro"/>
</dbReference>
<dbReference type="GO" id="GO:0046589">
    <property type="term" value="F:ribonuclease T1 activity"/>
    <property type="evidence" value="ECO:0007669"/>
    <property type="project" value="UniProtKB-EC"/>
</dbReference>
<protein>
    <recommendedName>
        <fullName evidence="2">ribonuclease T1</fullName>
        <ecNumber evidence="2">4.6.1.24</ecNumber>
    </recommendedName>
</protein>
<proteinExistence type="inferred from homology"/>
<dbReference type="Proteomes" id="UP000283841">
    <property type="component" value="Unassembled WGS sequence"/>
</dbReference>
<evidence type="ECO:0000313" key="10">
    <source>
        <dbReference type="EMBL" id="RWQ95317.1"/>
    </source>
</evidence>
<dbReference type="EC" id="4.6.1.24" evidence="2"/>